<organism evidence="2 3">
    <name type="scientific">Nocardia brasiliensis (strain ATCC 700358 / HUJEG-1)</name>
    <dbReference type="NCBI Taxonomy" id="1133849"/>
    <lineage>
        <taxon>Bacteria</taxon>
        <taxon>Bacillati</taxon>
        <taxon>Actinomycetota</taxon>
        <taxon>Actinomycetes</taxon>
        <taxon>Mycobacteriales</taxon>
        <taxon>Nocardiaceae</taxon>
        <taxon>Nocardia</taxon>
    </lineage>
</organism>
<dbReference type="AlphaFoldDB" id="K0ESD3"/>
<dbReference type="STRING" id="1133849.O3I_023790"/>
<keyword evidence="3" id="KW-1185">Reference proteome</keyword>
<sequence length="109" mass="11310">MASGVWNDPPVMRATADETDGHNEQFNTELKKVLVVQQGLATSLNTPITGRTVSDKLDQCHTAGLKLHAAVSDVINALRTAASRIDGKDAELNSTVNAAGGGGVNISAL</sequence>
<reference evidence="2 3" key="1">
    <citation type="journal article" date="2012" name="J. Bacteriol.">
        <title>Complete genome sequence of Nocardia brasiliensis HUJEG-1.</title>
        <authorList>
            <person name="Vera-Cabrera L."/>
            <person name="Ortiz-Lopez R."/>
            <person name="Elizondo-Gonzalez R."/>
            <person name="Perez-Maya A.A."/>
            <person name="Ocampo-Candiani J."/>
        </authorList>
    </citation>
    <scope>NUCLEOTIDE SEQUENCE [LARGE SCALE GENOMIC DNA]</scope>
    <source>
        <strain evidence="3">ATCC 700358</strain>
    </source>
</reference>
<accession>K0ESD3</accession>
<dbReference type="Proteomes" id="UP000006304">
    <property type="component" value="Chromosome"/>
</dbReference>
<name>K0ESD3_NOCB7</name>
<dbReference type="RefSeq" id="WP_014985568.1">
    <property type="nucleotide sequence ID" value="NC_018681.1"/>
</dbReference>
<dbReference type="KEGG" id="nbr:O3I_023790"/>
<proteinExistence type="predicted"/>
<evidence type="ECO:0000256" key="1">
    <source>
        <dbReference type="SAM" id="MobiDB-lite"/>
    </source>
</evidence>
<protein>
    <submittedName>
        <fullName evidence="2">Uncharacterized protein</fullName>
    </submittedName>
</protein>
<evidence type="ECO:0000313" key="2">
    <source>
        <dbReference type="EMBL" id="AFU02713.1"/>
    </source>
</evidence>
<feature type="region of interest" description="Disordered" evidence="1">
    <location>
        <begin position="1"/>
        <end position="23"/>
    </location>
</feature>
<evidence type="ECO:0000313" key="3">
    <source>
        <dbReference type="Proteomes" id="UP000006304"/>
    </source>
</evidence>
<dbReference type="EMBL" id="CP003876">
    <property type="protein sequence ID" value="AFU02713.1"/>
    <property type="molecule type" value="Genomic_DNA"/>
</dbReference>
<gene>
    <name evidence="2" type="ORF">O3I_023790</name>
</gene>
<dbReference type="HOGENOM" id="CLU_2181119_0_0_11"/>